<comment type="caution">
    <text evidence="1">The sequence shown here is derived from an EMBL/GenBank/DDBJ whole genome shotgun (WGS) entry which is preliminary data.</text>
</comment>
<name>A0ABR6ZGU1_9BURK</name>
<sequence>MSDTQQGQARFLAHALQVPHRRHHHTTRWTAGFGRICVVSGAPVLTAPQALPGRDMA</sequence>
<protein>
    <submittedName>
        <fullName evidence="1">Uncharacterized protein</fullName>
    </submittedName>
</protein>
<organism evidence="1 2">
    <name type="scientific">Undibacterium umbellatum</name>
    <dbReference type="NCBI Taxonomy" id="2762300"/>
    <lineage>
        <taxon>Bacteria</taxon>
        <taxon>Pseudomonadati</taxon>
        <taxon>Pseudomonadota</taxon>
        <taxon>Betaproteobacteria</taxon>
        <taxon>Burkholderiales</taxon>
        <taxon>Oxalobacteraceae</taxon>
        <taxon>Undibacterium</taxon>
    </lineage>
</organism>
<keyword evidence="2" id="KW-1185">Reference proteome</keyword>
<evidence type="ECO:0000313" key="2">
    <source>
        <dbReference type="Proteomes" id="UP000646911"/>
    </source>
</evidence>
<evidence type="ECO:0000313" key="1">
    <source>
        <dbReference type="EMBL" id="MBC3910904.1"/>
    </source>
</evidence>
<dbReference type="RefSeq" id="WP_186956481.1">
    <property type="nucleotide sequence ID" value="NZ_JACOFX010000021.1"/>
</dbReference>
<dbReference type="Proteomes" id="UP000646911">
    <property type="component" value="Unassembled WGS sequence"/>
</dbReference>
<accession>A0ABR6ZGU1</accession>
<dbReference type="EMBL" id="JACOFX010000021">
    <property type="protein sequence ID" value="MBC3910904.1"/>
    <property type="molecule type" value="Genomic_DNA"/>
</dbReference>
<reference evidence="1 2" key="1">
    <citation type="submission" date="2020-08" db="EMBL/GenBank/DDBJ databases">
        <title>Novel species isolated from subtropical streams in China.</title>
        <authorList>
            <person name="Lu H."/>
        </authorList>
    </citation>
    <scope>NUCLEOTIDE SEQUENCE [LARGE SCALE GENOMIC DNA]</scope>
    <source>
        <strain evidence="1 2">NL8W</strain>
    </source>
</reference>
<proteinExistence type="predicted"/>
<gene>
    <name evidence="1" type="ORF">H8L47_25350</name>
</gene>